<evidence type="ECO:0000256" key="7">
    <source>
        <dbReference type="ARBA" id="ARBA00025043"/>
    </source>
</evidence>
<protein>
    <recommendedName>
        <fullName evidence="4">EKC/KEOPS complex subunit CGI121</fullName>
    </recommendedName>
    <alternativeName>
        <fullName evidence="3">EKC/KEOPS complex subunit cgi121</fullName>
    </alternativeName>
</protein>
<reference evidence="11" key="1">
    <citation type="journal article" date="2021" name="BMC Genomics">
        <title>Chromosome-level genome assembly and manually-curated proteome of model necrotroph Parastagonospora nodorum Sn15 reveals a genome-wide trove of candidate effector homologs, and redundancy of virulence-related functions within an accessory chromosome.</title>
        <authorList>
            <person name="Bertazzoni S."/>
            <person name="Jones D.A.B."/>
            <person name="Phan H.T."/>
            <person name="Tan K.-C."/>
            <person name="Hane J.K."/>
        </authorList>
    </citation>
    <scope>NUCLEOTIDE SEQUENCE [LARGE SCALE GENOMIC DNA]</scope>
    <source>
        <strain evidence="11">SN15 / ATCC MYA-4574 / FGSC 10173)</strain>
    </source>
</reference>
<dbReference type="OrthoDB" id="329139at2759"/>
<dbReference type="SUPFAM" id="SSF143870">
    <property type="entry name" value="PF0523-like"/>
    <property type="match status" value="1"/>
</dbReference>
<keyword evidence="11" id="KW-1185">Reference proteome</keyword>
<dbReference type="GO" id="GO:0005634">
    <property type="term" value="C:nucleus"/>
    <property type="evidence" value="ECO:0007669"/>
    <property type="project" value="UniProtKB-SubCell"/>
</dbReference>
<evidence type="ECO:0000256" key="9">
    <source>
        <dbReference type="SAM" id="MobiDB-lite"/>
    </source>
</evidence>
<evidence type="ECO:0000256" key="1">
    <source>
        <dbReference type="ARBA" id="ARBA00004123"/>
    </source>
</evidence>
<accession>A0A7U2EP17</accession>
<organism evidence="10 11">
    <name type="scientific">Phaeosphaeria nodorum (strain SN15 / ATCC MYA-4574 / FGSC 10173)</name>
    <name type="common">Glume blotch fungus</name>
    <name type="synonym">Parastagonospora nodorum</name>
    <dbReference type="NCBI Taxonomy" id="321614"/>
    <lineage>
        <taxon>Eukaryota</taxon>
        <taxon>Fungi</taxon>
        <taxon>Dikarya</taxon>
        <taxon>Ascomycota</taxon>
        <taxon>Pezizomycotina</taxon>
        <taxon>Dothideomycetes</taxon>
        <taxon>Pleosporomycetidae</taxon>
        <taxon>Pleosporales</taxon>
        <taxon>Pleosporineae</taxon>
        <taxon>Phaeosphaeriaceae</taxon>
        <taxon>Parastagonospora</taxon>
    </lineage>
</organism>
<name>A0A7U2EP17_PHANO</name>
<comment type="function">
    <text evidence="7">Component of the EKC/KEOPS complex that is required for the formation of a threonylcarbamoyl group on adenosine at position 37 (t(6)A37) in tRNAs that read codons beginning with adenine. The complex is probably involved in the transfer of the threonylcarbamoyl moiety of threonylcarbamoyl-AMP (TC-AMP) to the N6 group of A37. CGI121 acts as an allosteric effector that regulates the t(6)A activity of the complex. The EKC/KEOPS complex also promotes both telomere uncapping and telomere elongation. The complex is required for efficient recruitment of transcriptional coactivators. CGI121 is not required for tRNA modification.</text>
</comment>
<evidence type="ECO:0000256" key="3">
    <source>
        <dbReference type="ARBA" id="ARBA00015316"/>
    </source>
</evidence>
<dbReference type="PANTHER" id="PTHR15840:SF10">
    <property type="entry name" value="EKC_KEOPS COMPLEX SUBUNIT TPRKB"/>
    <property type="match status" value="1"/>
</dbReference>
<dbReference type="Proteomes" id="UP000663193">
    <property type="component" value="Chromosome 1"/>
</dbReference>
<dbReference type="VEuPathDB" id="FungiDB:JI435_097910"/>
<dbReference type="EMBL" id="CP069023">
    <property type="protein sequence ID" value="QRC90385.1"/>
    <property type="molecule type" value="Genomic_DNA"/>
</dbReference>
<dbReference type="InterPro" id="IPR036504">
    <property type="entry name" value="CGI121/TPRKB_sf"/>
</dbReference>
<evidence type="ECO:0000313" key="11">
    <source>
        <dbReference type="Proteomes" id="UP000663193"/>
    </source>
</evidence>
<evidence type="ECO:0000256" key="2">
    <source>
        <dbReference type="ARBA" id="ARBA00005546"/>
    </source>
</evidence>
<gene>
    <name evidence="10" type="ORF">JI435_097910</name>
</gene>
<evidence type="ECO:0000256" key="6">
    <source>
        <dbReference type="ARBA" id="ARBA00023242"/>
    </source>
</evidence>
<dbReference type="Gene3D" id="3.30.2380.10">
    <property type="entry name" value="CGI121/TPRKB"/>
    <property type="match status" value="1"/>
</dbReference>
<dbReference type="InterPro" id="IPR013926">
    <property type="entry name" value="CGI121/TPRKB"/>
</dbReference>
<comment type="similarity">
    <text evidence="2 8">Belongs to the CGI121/TPRKB family.</text>
</comment>
<dbReference type="PANTHER" id="PTHR15840">
    <property type="entry name" value="CGI-121 FAMILY MEMBER"/>
    <property type="match status" value="1"/>
</dbReference>
<dbReference type="Pfam" id="PF08617">
    <property type="entry name" value="CGI-121"/>
    <property type="match status" value="1"/>
</dbReference>
<comment type="subcellular location">
    <subcellularLocation>
        <location evidence="1">Nucleus</location>
    </subcellularLocation>
</comment>
<evidence type="ECO:0000256" key="5">
    <source>
        <dbReference type="ARBA" id="ARBA00022694"/>
    </source>
</evidence>
<evidence type="ECO:0000256" key="8">
    <source>
        <dbReference type="RuleBase" id="RU004398"/>
    </source>
</evidence>
<proteinExistence type="inferred from homology"/>
<sequence>MAHVRTFTLPHYEAYPVHVALFKDVKNPSYLKSQLLEANPAFDYAFLDAAMILSPTHLLSTTFITIHALCTHRQKTRTPHSELVFRLSPNNNIGESYKKFGISDTTTHLIAVKLPLKSSDAEAKEWLVDGEITNESVSQHLGSVVEGTSVEISEKGEELGQWCDIDKIRKVYKLGDGSAKKGKKGAAVNGDGAEKEGEKKQMEVVILGTIALKGS</sequence>
<dbReference type="GO" id="GO:0008033">
    <property type="term" value="P:tRNA processing"/>
    <property type="evidence" value="ECO:0007669"/>
    <property type="project" value="UniProtKB-KW"/>
</dbReference>
<keyword evidence="6 8" id="KW-0539">Nucleus</keyword>
<evidence type="ECO:0000256" key="4">
    <source>
        <dbReference type="ARBA" id="ARBA00016009"/>
    </source>
</evidence>
<dbReference type="AlphaFoldDB" id="A0A7U2EP17"/>
<keyword evidence="5" id="KW-0819">tRNA processing</keyword>
<feature type="region of interest" description="Disordered" evidence="9">
    <location>
        <begin position="177"/>
        <end position="196"/>
    </location>
</feature>
<evidence type="ECO:0000313" key="10">
    <source>
        <dbReference type="EMBL" id="QRC90385.1"/>
    </source>
</evidence>